<reference evidence="3 4" key="1">
    <citation type="submission" date="2020-02" db="EMBL/GenBank/DDBJ databases">
        <title>Draft genome sequence of Limisphaera ngatamarikiensis NGM72.4T, a thermophilic Verrucomicrobia grouped in subdivision 3.</title>
        <authorList>
            <person name="Carere C.R."/>
            <person name="Steen J."/>
            <person name="Hugenholtz P."/>
            <person name="Stott M.B."/>
        </authorList>
    </citation>
    <scope>NUCLEOTIDE SEQUENCE [LARGE SCALE GENOMIC DNA]</scope>
    <source>
        <strain evidence="3 4">NGM72.4</strain>
    </source>
</reference>
<comment type="caution">
    <text evidence="3">The sequence shown here is derived from an EMBL/GenBank/DDBJ whole genome shotgun (WGS) entry which is preliminary data.</text>
</comment>
<evidence type="ECO:0000313" key="4">
    <source>
        <dbReference type="Proteomes" id="UP000477311"/>
    </source>
</evidence>
<feature type="transmembrane region" description="Helical" evidence="2">
    <location>
        <begin position="103"/>
        <end position="127"/>
    </location>
</feature>
<feature type="transmembrane region" description="Helical" evidence="2">
    <location>
        <begin position="51"/>
        <end position="71"/>
    </location>
</feature>
<keyword evidence="2" id="KW-0472">Membrane</keyword>
<dbReference type="RefSeq" id="WP_165105284.1">
    <property type="nucleotide sequence ID" value="NZ_JAAKYA010000006.1"/>
</dbReference>
<feature type="transmembrane region" description="Helical" evidence="2">
    <location>
        <begin position="20"/>
        <end position="39"/>
    </location>
</feature>
<keyword evidence="4" id="KW-1185">Reference proteome</keyword>
<feature type="transmembrane region" description="Helical" evidence="2">
    <location>
        <begin position="342"/>
        <end position="360"/>
    </location>
</feature>
<gene>
    <name evidence="3" type="ORF">G4L39_01170</name>
</gene>
<evidence type="ECO:0000313" key="3">
    <source>
        <dbReference type="EMBL" id="NGO38009.1"/>
    </source>
</evidence>
<proteinExistence type="predicted"/>
<dbReference type="PANTHER" id="PTHR43471">
    <property type="entry name" value="ABC TRANSPORTER PERMEASE"/>
    <property type="match status" value="1"/>
</dbReference>
<keyword evidence="1" id="KW-0175">Coiled coil</keyword>
<protein>
    <recommendedName>
        <fullName evidence="5">ABC transporter permease</fullName>
    </recommendedName>
</protein>
<keyword evidence="2" id="KW-1133">Transmembrane helix</keyword>
<evidence type="ECO:0000256" key="1">
    <source>
        <dbReference type="SAM" id="Coils"/>
    </source>
</evidence>
<keyword evidence="2" id="KW-0812">Transmembrane</keyword>
<dbReference type="AlphaFoldDB" id="A0A6M1RK90"/>
<name>A0A6M1RK90_9BACT</name>
<dbReference type="GO" id="GO:0005886">
    <property type="term" value="C:plasma membrane"/>
    <property type="evidence" value="ECO:0007669"/>
    <property type="project" value="UniProtKB-SubCell"/>
</dbReference>
<dbReference type="EMBL" id="JAAKYA010000006">
    <property type="protein sequence ID" value="NGO38009.1"/>
    <property type="molecule type" value="Genomic_DNA"/>
</dbReference>
<feature type="transmembrane region" description="Helical" evidence="2">
    <location>
        <begin position="429"/>
        <end position="449"/>
    </location>
</feature>
<evidence type="ECO:0000256" key="2">
    <source>
        <dbReference type="SAM" id="Phobius"/>
    </source>
</evidence>
<accession>A0A6M1RK90</accession>
<organism evidence="3 4">
    <name type="scientific">Limisphaera ngatamarikiensis</name>
    <dbReference type="NCBI Taxonomy" id="1324935"/>
    <lineage>
        <taxon>Bacteria</taxon>
        <taxon>Pseudomonadati</taxon>
        <taxon>Verrucomicrobiota</taxon>
        <taxon>Verrucomicrobiia</taxon>
        <taxon>Limisphaerales</taxon>
        <taxon>Limisphaeraceae</taxon>
        <taxon>Limisphaera</taxon>
    </lineage>
</organism>
<dbReference type="GO" id="GO:0140359">
    <property type="term" value="F:ABC-type transporter activity"/>
    <property type="evidence" value="ECO:0007669"/>
    <property type="project" value="InterPro"/>
</dbReference>
<sequence>MKPVWAIAWLTWKAAFRYRLFWVICLLLLASVVGLPLILKHDGTARGFTQILLTYTLSAISGLLGLCTLWLGCGTLARDVEECQIQLVAVKPVARWKIWLGKWFGLATLTGVMLLVAGGGVYGLLLYRAHQLPADQRQTLFKEVLVARGSARPPDFREEIQAETDRRLRERLARLPDLKADLAEARRQIEEQVKAEYQVVPPGFVKVWLVDLGLQRRFIQGRPMHLRIKFNAAATSESGTFTGLWQVGVPETPKVWRSDPMSLAPDTFHEFEIPPDLWDDRGVLTIAFFNANDVTLLFPLDEGIEVLYWQGGFLVNYLRGLGIIYCWMLLLATLGLSTASFLSFPVAAFVSLAALVLVFGSGTIRTVVTEGTLLGWDPEAEAYSQTWVDKLGVPVFKGIWWVIQLAKGFSPIDALSTGRSVSWWELARAVGQIVVFLGGLMAAGGIWAFHRRELATAAPLQ</sequence>
<feature type="coiled-coil region" evidence="1">
    <location>
        <begin position="168"/>
        <end position="195"/>
    </location>
</feature>
<feature type="transmembrane region" description="Helical" evidence="2">
    <location>
        <begin position="317"/>
        <end position="336"/>
    </location>
</feature>
<dbReference type="Proteomes" id="UP000477311">
    <property type="component" value="Unassembled WGS sequence"/>
</dbReference>
<evidence type="ECO:0008006" key="5">
    <source>
        <dbReference type="Google" id="ProtNLM"/>
    </source>
</evidence>
<dbReference type="PANTHER" id="PTHR43471:SF10">
    <property type="entry name" value="SLL1107 PROTEIN"/>
    <property type="match status" value="1"/>
</dbReference>